<evidence type="ECO:0000313" key="2">
    <source>
        <dbReference type="EMBL" id="MFD1047643.1"/>
    </source>
</evidence>
<dbReference type="CDD" id="cd00085">
    <property type="entry name" value="HNHc"/>
    <property type="match status" value="1"/>
</dbReference>
<sequence length="171" mass="18709">RRYQVMIESEFPPSIAPDVLMAVGLDPDAILSAAGPTAPVRRRRGSWVTSVLTAWDRQCAFCGFDGQLGAATVGVEAAHIRWFTFDGPDDPDNGIALCSLHHKLFDRGVLGLGQDFKITVSSHFTSRTTTGRSVYDLHDRPLRPRPGTTLPAFAHVDWHTREVFQGPALAA</sequence>
<proteinExistence type="predicted"/>
<reference evidence="3" key="1">
    <citation type="journal article" date="2019" name="Int. J. Syst. Evol. Microbiol.">
        <title>The Global Catalogue of Microorganisms (GCM) 10K type strain sequencing project: providing services to taxonomists for standard genome sequencing and annotation.</title>
        <authorList>
            <consortium name="The Broad Institute Genomics Platform"/>
            <consortium name="The Broad Institute Genome Sequencing Center for Infectious Disease"/>
            <person name="Wu L."/>
            <person name="Ma J."/>
        </authorList>
    </citation>
    <scope>NUCLEOTIDE SEQUENCE [LARGE SCALE GENOMIC DNA]</scope>
    <source>
        <strain evidence="3">JCM 31486</strain>
    </source>
</reference>
<accession>A0ABW3MAK3</accession>
<keyword evidence="2" id="KW-0255">Endonuclease</keyword>
<feature type="domain" description="HNH nuclease" evidence="1">
    <location>
        <begin position="59"/>
        <end position="111"/>
    </location>
</feature>
<evidence type="ECO:0000313" key="3">
    <source>
        <dbReference type="Proteomes" id="UP001597045"/>
    </source>
</evidence>
<protein>
    <submittedName>
        <fullName evidence="2">HNH endonuclease</fullName>
    </submittedName>
</protein>
<name>A0ABW3MAK3_9PSEU</name>
<dbReference type="Proteomes" id="UP001597045">
    <property type="component" value="Unassembled WGS sequence"/>
</dbReference>
<dbReference type="Pfam" id="PF13391">
    <property type="entry name" value="HNH_2"/>
    <property type="match status" value="1"/>
</dbReference>
<organism evidence="2 3">
    <name type="scientific">Kibdelosporangium lantanae</name>
    <dbReference type="NCBI Taxonomy" id="1497396"/>
    <lineage>
        <taxon>Bacteria</taxon>
        <taxon>Bacillati</taxon>
        <taxon>Actinomycetota</taxon>
        <taxon>Actinomycetes</taxon>
        <taxon>Pseudonocardiales</taxon>
        <taxon>Pseudonocardiaceae</taxon>
        <taxon>Kibdelosporangium</taxon>
    </lineage>
</organism>
<gene>
    <name evidence="2" type="ORF">ACFQ1S_19925</name>
</gene>
<keyword evidence="2" id="KW-0378">Hydrolase</keyword>
<dbReference type="InterPro" id="IPR003615">
    <property type="entry name" value="HNH_nuc"/>
</dbReference>
<keyword evidence="2" id="KW-0540">Nuclease</keyword>
<feature type="non-terminal residue" evidence="2">
    <location>
        <position position="1"/>
    </location>
</feature>
<keyword evidence="3" id="KW-1185">Reference proteome</keyword>
<dbReference type="EMBL" id="JBHTIS010001176">
    <property type="protein sequence ID" value="MFD1047643.1"/>
    <property type="molecule type" value="Genomic_DNA"/>
</dbReference>
<evidence type="ECO:0000259" key="1">
    <source>
        <dbReference type="Pfam" id="PF13391"/>
    </source>
</evidence>
<comment type="caution">
    <text evidence="2">The sequence shown here is derived from an EMBL/GenBank/DDBJ whole genome shotgun (WGS) entry which is preliminary data.</text>
</comment>
<dbReference type="GO" id="GO:0004519">
    <property type="term" value="F:endonuclease activity"/>
    <property type="evidence" value="ECO:0007669"/>
    <property type="project" value="UniProtKB-KW"/>
</dbReference>